<dbReference type="NCBIfam" id="NF002189">
    <property type="entry name" value="PRK01045.1-3"/>
    <property type="match status" value="1"/>
</dbReference>
<feature type="binding site" evidence="6">
    <location>
        <position position="230"/>
    </location>
    <ligand>
        <name>dimethylallyl diphosphate</name>
        <dbReference type="ChEBI" id="CHEBI:57623"/>
    </ligand>
</feature>
<feature type="binding site" evidence="6">
    <location>
        <position position="82"/>
    </location>
    <ligand>
        <name>dimethylallyl diphosphate</name>
        <dbReference type="ChEBI" id="CHEBI:57623"/>
    </ligand>
</feature>
<keyword evidence="2 6" id="KW-0479">Metal-binding</keyword>
<dbReference type="PANTHER" id="PTHR30426:SF0">
    <property type="entry name" value="4-HYDROXY-3-METHYLBUT-2-ENYL DIPHOSPHATE REDUCTASE"/>
    <property type="match status" value="1"/>
</dbReference>
<dbReference type="Pfam" id="PF00348">
    <property type="entry name" value="polyprenyl_synt"/>
    <property type="match status" value="1"/>
</dbReference>
<dbReference type="SFLD" id="SFLDS00005">
    <property type="entry name" value="Isoprenoid_Synthase_Type_I"/>
    <property type="match status" value="1"/>
</dbReference>
<dbReference type="NCBIfam" id="NF002190">
    <property type="entry name" value="PRK01045.1-4"/>
    <property type="match status" value="1"/>
</dbReference>
<feature type="binding site" evidence="6">
    <location>
        <position position="232"/>
    </location>
    <ligand>
        <name>isopentenyl diphosphate</name>
        <dbReference type="ChEBI" id="CHEBI:128769"/>
    </ligand>
</feature>
<feature type="binding site" evidence="6">
    <location>
        <position position="202"/>
    </location>
    <ligand>
        <name>[4Fe-4S] cluster</name>
        <dbReference type="ChEBI" id="CHEBI:49883"/>
    </ligand>
</feature>
<dbReference type="InterPro" id="IPR000092">
    <property type="entry name" value="Polyprenyl_synt"/>
</dbReference>
<dbReference type="Gene3D" id="3.40.50.11270">
    <property type="match status" value="1"/>
</dbReference>
<dbReference type="GO" id="GO:0050992">
    <property type="term" value="P:dimethylallyl diphosphate biosynthetic process"/>
    <property type="evidence" value="ECO:0007669"/>
    <property type="project" value="UniProtKB-UniRule"/>
</dbReference>
<dbReference type="NCBIfam" id="TIGR00216">
    <property type="entry name" value="ispH_lytB"/>
    <property type="match status" value="1"/>
</dbReference>
<dbReference type="CDD" id="cd13944">
    <property type="entry name" value="lytB_ispH"/>
    <property type="match status" value="1"/>
</dbReference>
<feature type="binding site" evidence="6">
    <location>
        <position position="230"/>
    </location>
    <ligand>
        <name>(2E)-4-hydroxy-3-methylbut-2-enyl diphosphate</name>
        <dbReference type="ChEBI" id="CHEBI:128753"/>
    </ligand>
</feature>
<dbReference type="Gene3D" id="1.10.600.10">
    <property type="entry name" value="Farnesyl Diphosphate Synthase"/>
    <property type="match status" value="1"/>
</dbReference>
<feature type="binding site" evidence="6">
    <location>
        <position position="49"/>
    </location>
    <ligand>
        <name>(2E)-4-hydroxy-3-methylbut-2-enyl diphosphate</name>
        <dbReference type="ChEBI" id="CHEBI:128753"/>
    </ligand>
</feature>
<evidence type="ECO:0000313" key="7">
    <source>
        <dbReference type="EMBL" id="NGO68741.1"/>
    </source>
</evidence>
<feature type="binding site" evidence="6">
    <location>
        <position position="230"/>
    </location>
    <ligand>
        <name>isopentenyl diphosphate</name>
        <dbReference type="ChEBI" id="CHEBI:128769"/>
    </ligand>
</feature>
<feature type="binding site" evidence="6">
    <location>
        <position position="172"/>
    </location>
    <ligand>
        <name>(2E)-4-hydroxy-3-methylbut-2-enyl diphosphate</name>
        <dbReference type="ChEBI" id="CHEBI:128753"/>
    </ligand>
</feature>
<dbReference type="CDD" id="cd00685">
    <property type="entry name" value="Trans_IPPS_HT"/>
    <property type="match status" value="1"/>
</dbReference>
<dbReference type="Proteomes" id="UP000477722">
    <property type="component" value="Unassembled WGS sequence"/>
</dbReference>
<dbReference type="PROSITE" id="PS00444">
    <property type="entry name" value="POLYPRENYL_SYNTHASE_2"/>
    <property type="match status" value="1"/>
</dbReference>
<gene>
    <name evidence="6" type="primary">ispH</name>
    <name evidence="7" type="ORF">G5C65_10310</name>
</gene>
<comment type="catalytic activity">
    <reaction evidence="6">
        <text>dimethylallyl diphosphate + 2 oxidized [2Fe-2S]-[ferredoxin] + H2O = (2E)-4-hydroxy-3-methylbut-2-enyl diphosphate + 2 reduced [2Fe-2S]-[ferredoxin] + 2 H(+)</text>
        <dbReference type="Rhea" id="RHEA:24825"/>
        <dbReference type="Rhea" id="RHEA-COMP:10000"/>
        <dbReference type="Rhea" id="RHEA-COMP:10001"/>
        <dbReference type="ChEBI" id="CHEBI:15377"/>
        <dbReference type="ChEBI" id="CHEBI:15378"/>
        <dbReference type="ChEBI" id="CHEBI:33737"/>
        <dbReference type="ChEBI" id="CHEBI:33738"/>
        <dbReference type="ChEBI" id="CHEBI:57623"/>
        <dbReference type="ChEBI" id="CHEBI:128753"/>
        <dbReference type="EC" id="1.17.7.4"/>
    </reaction>
</comment>
<sequence length="680" mass="73337">MTTPGTSPLRVLLAEPRDCCAGVDRAVTVVENALKKYGPPVYVRKQIVHNTHTVARLETQGAVFVAEVDHIPDKSIVVFSAHGIAPAVRNEAKAHGLATIDATCPLVSKVHQEAQRYARDGYDILLIGHAGHEEVIGAMGHAPDRVHVVTGPDDIPHLRVRDEQRVVWLSQTTLSADETRTTVAALQERFPALLSPPGDDICYATQNRQQAVKRLAAGADLILVVGSPNSSNSVRLVDTALAAGTPAAHLVDTADDIDEAWLAVARTVGVTSGASVPDLLVTQVLDRLAAHGYRQVDVVPTARETAHCALPQELRRTAQHPDRTGQLTPLPGLSRIRAATDAIISTLLEQEAPAMRALGLDEHADTLRTFLIGDGGKRMRALFCYWGWRGAGGSGSAEAVQYAAAALEVNHSAFLIHDDLIDRSELRRGRPALYRHFGAHHAAHQWGGSADAYGSAAAVNLGDLCFDWARDLLNRCADGACLHQVLDIYRRMYTDAVYGQVLEAQIQADQDFRLERCLAVATHKAARYMMAPPLRIGAAVTGADQEVHAAYQTFGSALGEAYQLRDDLLGAFGTPSVTGKPNLDDLREGKPTVLFATALRTATPLQRDKLLSCYGDPGLDTDAADELRALLHETGAPAQVEERIRTRSREAARALKVAPITGEARTALNTLAAQALYRER</sequence>
<comment type="similarity">
    <text evidence="6">Belongs to the IspH family.</text>
</comment>
<comment type="pathway">
    <text evidence="6">Isoprenoid biosynthesis; dimethylallyl diphosphate biosynthesis; dimethylallyl diphosphate from (2E)-4-hydroxy-3-methylbutenyl diphosphate: step 1/1.</text>
</comment>
<dbReference type="AlphaFoldDB" id="A0A6G4WW93"/>
<feature type="binding site" evidence="6">
    <location>
        <position position="132"/>
    </location>
    <ligand>
        <name>(2E)-4-hydroxy-3-methylbut-2-enyl diphosphate</name>
        <dbReference type="ChEBI" id="CHEBI:128753"/>
    </ligand>
</feature>
<dbReference type="HAMAP" id="MF_00191">
    <property type="entry name" value="IspH"/>
    <property type="match status" value="1"/>
</dbReference>
<feature type="binding site" evidence="6">
    <location>
        <position position="275"/>
    </location>
    <ligand>
        <name>(2E)-4-hydroxy-3-methylbut-2-enyl diphosphate</name>
        <dbReference type="ChEBI" id="CHEBI:128753"/>
    </ligand>
</feature>
<feature type="binding site" evidence="6">
    <location>
        <position position="231"/>
    </location>
    <ligand>
        <name>(2E)-4-hydroxy-3-methylbut-2-enyl diphosphate</name>
        <dbReference type="ChEBI" id="CHEBI:128753"/>
    </ligand>
</feature>
<organism evidence="7 8">
    <name type="scientific">Streptomyces boncukensis</name>
    <dbReference type="NCBI Taxonomy" id="2711219"/>
    <lineage>
        <taxon>Bacteria</taxon>
        <taxon>Bacillati</taxon>
        <taxon>Actinomycetota</taxon>
        <taxon>Actinomycetes</taxon>
        <taxon>Kitasatosporales</taxon>
        <taxon>Streptomycetaceae</taxon>
        <taxon>Streptomyces</taxon>
    </lineage>
</organism>
<dbReference type="GO" id="GO:0046872">
    <property type="term" value="F:metal ion binding"/>
    <property type="evidence" value="ECO:0007669"/>
    <property type="project" value="UniProtKB-KW"/>
</dbReference>
<dbReference type="GO" id="GO:0051539">
    <property type="term" value="F:4 iron, 4 sulfur cluster binding"/>
    <property type="evidence" value="ECO:0007669"/>
    <property type="project" value="UniProtKB-UniRule"/>
</dbReference>
<feature type="binding site" evidence="6">
    <location>
        <position position="82"/>
    </location>
    <ligand>
        <name>(2E)-4-hydroxy-3-methylbut-2-enyl diphosphate</name>
        <dbReference type="ChEBI" id="CHEBI:128753"/>
    </ligand>
</feature>
<dbReference type="EMBL" id="JAAKZZ010000075">
    <property type="protein sequence ID" value="NGO68741.1"/>
    <property type="molecule type" value="Genomic_DNA"/>
</dbReference>
<dbReference type="GO" id="GO:0004659">
    <property type="term" value="F:prenyltransferase activity"/>
    <property type="evidence" value="ECO:0007669"/>
    <property type="project" value="InterPro"/>
</dbReference>
<dbReference type="GO" id="GO:0016114">
    <property type="term" value="P:terpenoid biosynthetic process"/>
    <property type="evidence" value="ECO:0007669"/>
    <property type="project" value="UniProtKB-UniRule"/>
</dbReference>
<reference evidence="7 8" key="1">
    <citation type="submission" date="2020-02" db="EMBL/GenBank/DDBJ databases">
        <title>Whole-genome analyses of novel actinobacteria.</title>
        <authorList>
            <person name="Sahin N."/>
            <person name="Tatar D."/>
        </authorList>
    </citation>
    <scope>NUCLEOTIDE SEQUENCE [LARGE SCALE GENOMIC DNA]</scope>
    <source>
        <strain evidence="7 8">SB3404</strain>
    </source>
</reference>
<keyword evidence="5 6" id="KW-0411">Iron-sulfur</keyword>
<dbReference type="SUPFAM" id="SSF48576">
    <property type="entry name" value="Terpenoid synthases"/>
    <property type="match status" value="1"/>
</dbReference>
<keyword evidence="1 6" id="KW-0004">4Fe-4S</keyword>
<feature type="binding site" evidence="6">
    <location>
        <position position="275"/>
    </location>
    <ligand>
        <name>isopentenyl diphosphate</name>
        <dbReference type="ChEBI" id="CHEBI:128769"/>
    </ligand>
</feature>
<evidence type="ECO:0000256" key="6">
    <source>
        <dbReference type="HAMAP-Rule" id="MF_00191"/>
    </source>
</evidence>
<feature type="binding site" evidence="6">
    <location>
        <position position="275"/>
    </location>
    <ligand>
        <name>dimethylallyl diphosphate</name>
        <dbReference type="ChEBI" id="CHEBI:57623"/>
    </ligand>
</feature>
<feature type="binding site" evidence="6">
    <location>
        <position position="232"/>
    </location>
    <ligand>
        <name>(2E)-4-hydroxy-3-methylbut-2-enyl diphosphate</name>
        <dbReference type="ChEBI" id="CHEBI:128753"/>
    </ligand>
</feature>
<feature type="binding site" evidence="6">
    <location>
        <position position="132"/>
    </location>
    <ligand>
        <name>dimethylallyl diphosphate</name>
        <dbReference type="ChEBI" id="CHEBI:57623"/>
    </ligand>
</feature>
<dbReference type="PROSITE" id="PS00723">
    <property type="entry name" value="POLYPRENYL_SYNTHASE_1"/>
    <property type="match status" value="1"/>
</dbReference>
<feature type="binding site" evidence="6">
    <location>
        <position position="231"/>
    </location>
    <ligand>
        <name>dimethylallyl diphosphate</name>
        <dbReference type="ChEBI" id="CHEBI:57623"/>
    </ligand>
</feature>
<evidence type="ECO:0000256" key="3">
    <source>
        <dbReference type="ARBA" id="ARBA00022842"/>
    </source>
</evidence>
<feature type="active site" description="Proton donor" evidence="6">
    <location>
        <position position="134"/>
    </location>
</feature>
<comment type="caution">
    <text evidence="7">The sequence shown here is derived from an EMBL/GenBank/DDBJ whole genome shotgun (WGS) entry which is preliminary data.</text>
</comment>
<evidence type="ECO:0000256" key="4">
    <source>
        <dbReference type="ARBA" id="ARBA00023004"/>
    </source>
</evidence>
<keyword evidence="4 6" id="KW-0408">Iron</keyword>
<keyword evidence="8" id="KW-1185">Reference proteome</keyword>
<feature type="binding site" evidence="6">
    <location>
        <position position="231"/>
    </location>
    <ligand>
        <name>isopentenyl diphosphate</name>
        <dbReference type="ChEBI" id="CHEBI:128769"/>
    </ligand>
</feature>
<keyword evidence="3" id="KW-0460">Magnesium</keyword>
<comment type="pathway">
    <text evidence="6">Isoprenoid biosynthesis; isopentenyl diphosphate biosynthesis via DXP pathway; isopentenyl diphosphate from 1-deoxy-D-xylulose 5-phosphate: step 6/6.</text>
</comment>
<evidence type="ECO:0000256" key="1">
    <source>
        <dbReference type="ARBA" id="ARBA00022485"/>
    </source>
</evidence>
<dbReference type="Pfam" id="PF02401">
    <property type="entry name" value="LYTB"/>
    <property type="match status" value="1"/>
</dbReference>
<feature type="binding site" evidence="6">
    <location>
        <position position="232"/>
    </location>
    <ligand>
        <name>dimethylallyl diphosphate</name>
        <dbReference type="ChEBI" id="CHEBI:57623"/>
    </ligand>
</feature>
<feature type="binding site" evidence="6">
    <location>
        <position position="104"/>
    </location>
    <ligand>
        <name>[4Fe-4S] cluster</name>
        <dbReference type="ChEBI" id="CHEBI:49883"/>
    </ligand>
</feature>
<dbReference type="PANTHER" id="PTHR30426">
    <property type="entry name" value="4-HYDROXY-3-METHYLBUT-2-ENYL DIPHOSPHATE REDUCTASE"/>
    <property type="match status" value="1"/>
</dbReference>
<comment type="catalytic activity">
    <reaction evidence="6">
        <text>isopentenyl diphosphate + 2 oxidized [2Fe-2S]-[ferredoxin] + H2O = (2E)-4-hydroxy-3-methylbut-2-enyl diphosphate + 2 reduced [2Fe-2S]-[ferredoxin] + 2 H(+)</text>
        <dbReference type="Rhea" id="RHEA:24488"/>
        <dbReference type="Rhea" id="RHEA-COMP:10000"/>
        <dbReference type="Rhea" id="RHEA-COMP:10001"/>
        <dbReference type="ChEBI" id="CHEBI:15377"/>
        <dbReference type="ChEBI" id="CHEBI:15378"/>
        <dbReference type="ChEBI" id="CHEBI:33737"/>
        <dbReference type="ChEBI" id="CHEBI:33738"/>
        <dbReference type="ChEBI" id="CHEBI:128753"/>
        <dbReference type="ChEBI" id="CHEBI:128769"/>
        <dbReference type="EC" id="1.17.7.4"/>
    </reaction>
</comment>
<evidence type="ECO:0000256" key="5">
    <source>
        <dbReference type="ARBA" id="ARBA00023014"/>
    </source>
</evidence>
<comment type="cofactor">
    <cofactor evidence="6">
        <name>[4Fe-4S] cluster</name>
        <dbReference type="ChEBI" id="CHEBI:49883"/>
    </cofactor>
    <text evidence="6">Binds 1 [4Fe-4S] cluster per subunit.</text>
</comment>
<dbReference type="InterPro" id="IPR033749">
    <property type="entry name" value="Polyprenyl_synt_CS"/>
</dbReference>
<dbReference type="UniPathway" id="UPA00056">
    <property type="reaction ID" value="UER00097"/>
</dbReference>
<evidence type="ECO:0000313" key="8">
    <source>
        <dbReference type="Proteomes" id="UP000477722"/>
    </source>
</evidence>
<dbReference type="Gene3D" id="3.40.1010.20">
    <property type="entry name" value="4-hydroxy-3-methylbut-2-enyl diphosphate reductase, catalytic domain"/>
    <property type="match status" value="2"/>
</dbReference>
<comment type="function">
    <text evidence="6">Catalyzes the conversion of 1-hydroxy-2-methyl-2-(E)-butenyl 4-diphosphate (HMBPP) into a mixture of isopentenyl diphosphate (IPP) and dimethylallyl diphosphate (DMAPP). Acts in the terminal step of the DOXP/MEP pathway for isoprenoid precursor biosynthesis.</text>
</comment>
<dbReference type="InterPro" id="IPR003451">
    <property type="entry name" value="LytB/IspH"/>
</dbReference>
<dbReference type="UniPathway" id="UPA00059">
    <property type="reaction ID" value="UER00105"/>
</dbReference>
<dbReference type="InterPro" id="IPR008949">
    <property type="entry name" value="Isoprenoid_synthase_dom_sf"/>
</dbReference>
<accession>A0A6G4WW93</accession>
<keyword evidence="6 7" id="KW-0560">Oxidoreductase</keyword>
<feature type="binding site" evidence="6">
    <location>
        <position position="49"/>
    </location>
    <ligand>
        <name>isopentenyl diphosphate</name>
        <dbReference type="ChEBI" id="CHEBI:128769"/>
    </ligand>
</feature>
<name>A0A6G4WW93_9ACTN</name>
<proteinExistence type="inferred from homology"/>
<protein>
    <recommendedName>
        <fullName evidence="6">4-hydroxy-3-methylbut-2-enyl diphosphate reductase</fullName>
        <shortName evidence="6">HMBPP reductase</shortName>
        <ecNumber evidence="6">1.17.7.4</ecNumber>
    </recommendedName>
</protein>
<feature type="binding site" evidence="6">
    <location>
        <position position="132"/>
    </location>
    <ligand>
        <name>isopentenyl diphosphate</name>
        <dbReference type="ChEBI" id="CHEBI:128769"/>
    </ligand>
</feature>
<dbReference type="GO" id="GO:0019288">
    <property type="term" value="P:isopentenyl diphosphate biosynthetic process, methylerythritol 4-phosphate pathway"/>
    <property type="evidence" value="ECO:0007669"/>
    <property type="project" value="UniProtKB-UniRule"/>
</dbReference>
<evidence type="ECO:0000256" key="2">
    <source>
        <dbReference type="ARBA" id="ARBA00022723"/>
    </source>
</evidence>
<feature type="binding site" evidence="6">
    <location>
        <position position="20"/>
    </location>
    <ligand>
        <name>[4Fe-4S] cluster</name>
        <dbReference type="ChEBI" id="CHEBI:49883"/>
    </ligand>
</feature>
<dbReference type="GO" id="GO:0051745">
    <property type="term" value="F:4-hydroxy-3-methylbut-2-enyl diphosphate reductase activity"/>
    <property type="evidence" value="ECO:0007669"/>
    <property type="project" value="UniProtKB-UniRule"/>
</dbReference>
<keyword evidence="6" id="KW-0414">Isoprene biosynthesis</keyword>
<dbReference type="EC" id="1.17.7.4" evidence="6"/>
<feature type="binding site" evidence="6">
    <location>
        <position position="82"/>
    </location>
    <ligand>
        <name>isopentenyl diphosphate</name>
        <dbReference type="ChEBI" id="CHEBI:128769"/>
    </ligand>
</feature>
<feature type="binding site" evidence="6">
    <location>
        <position position="49"/>
    </location>
    <ligand>
        <name>dimethylallyl diphosphate</name>
        <dbReference type="ChEBI" id="CHEBI:57623"/>
    </ligand>
</feature>